<protein>
    <submittedName>
        <fullName evidence="1">Uncharacterized protein</fullName>
    </submittedName>
</protein>
<comment type="caution">
    <text evidence="1">The sequence shown here is derived from an EMBL/GenBank/DDBJ whole genome shotgun (WGS) entry which is preliminary data.</text>
</comment>
<evidence type="ECO:0000313" key="2">
    <source>
        <dbReference type="Proteomes" id="UP000823775"/>
    </source>
</evidence>
<proteinExistence type="predicted"/>
<dbReference type="EMBL" id="JACEIK010000290">
    <property type="protein sequence ID" value="MCD7454184.1"/>
    <property type="molecule type" value="Genomic_DNA"/>
</dbReference>
<organism evidence="1 2">
    <name type="scientific">Datura stramonium</name>
    <name type="common">Jimsonweed</name>
    <name type="synonym">Common thornapple</name>
    <dbReference type="NCBI Taxonomy" id="4076"/>
    <lineage>
        <taxon>Eukaryota</taxon>
        <taxon>Viridiplantae</taxon>
        <taxon>Streptophyta</taxon>
        <taxon>Embryophyta</taxon>
        <taxon>Tracheophyta</taxon>
        <taxon>Spermatophyta</taxon>
        <taxon>Magnoliopsida</taxon>
        <taxon>eudicotyledons</taxon>
        <taxon>Gunneridae</taxon>
        <taxon>Pentapetalae</taxon>
        <taxon>asterids</taxon>
        <taxon>lamiids</taxon>
        <taxon>Solanales</taxon>
        <taxon>Solanaceae</taxon>
        <taxon>Solanoideae</taxon>
        <taxon>Datureae</taxon>
        <taxon>Datura</taxon>
    </lineage>
</organism>
<accession>A0ABS8S5K9</accession>
<evidence type="ECO:0000313" key="1">
    <source>
        <dbReference type="EMBL" id="MCD7454184.1"/>
    </source>
</evidence>
<name>A0ABS8S5K9_DATST</name>
<sequence>NSVQRVHEGSNSRSHEFGYKGSTIQHYKVALKNMDNVQILSLTIRSCKMNAHCDRGVNMIKC</sequence>
<keyword evidence="2" id="KW-1185">Reference proteome</keyword>
<reference evidence="1 2" key="1">
    <citation type="journal article" date="2021" name="BMC Genomics">
        <title>Datura genome reveals duplications of psychoactive alkaloid biosynthetic genes and high mutation rate following tissue culture.</title>
        <authorList>
            <person name="Rajewski A."/>
            <person name="Carter-House D."/>
            <person name="Stajich J."/>
            <person name="Litt A."/>
        </authorList>
    </citation>
    <scope>NUCLEOTIDE SEQUENCE [LARGE SCALE GENOMIC DNA]</scope>
    <source>
        <strain evidence="1">AR-01</strain>
    </source>
</reference>
<gene>
    <name evidence="1" type="ORF">HAX54_023898</name>
</gene>
<dbReference type="Proteomes" id="UP000823775">
    <property type="component" value="Unassembled WGS sequence"/>
</dbReference>
<feature type="non-terminal residue" evidence="1">
    <location>
        <position position="1"/>
    </location>
</feature>